<proteinExistence type="predicted"/>
<dbReference type="InterPro" id="IPR003329">
    <property type="entry name" value="Cytidylyl_trans"/>
</dbReference>
<evidence type="ECO:0000313" key="1">
    <source>
        <dbReference type="EMBL" id="UOQ48298.1"/>
    </source>
</evidence>
<name>A0ABY4EVN0_9BACI</name>
<dbReference type="InterPro" id="IPR029044">
    <property type="entry name" value="Nucleotide-diphossugar_trans"/>
</dbReference>
<organism evidence="1 2">
    <name type="scientific">Gracilibacillus caseinilyticus</name>
    <dbReference type="NCBI Taxonomy" id="2932256"/>
    <lineage>
        <taxon>Bacteria</taxon>
        <taxon>Bacillati</taxon>
        <taxon>Bacillota</taxon>
        <taxon>Bacilli</taxon>
        <taxon>Bacillales</taxon>
        <taxon>Bacillaceae</taxon>
        <taxon>Gracilibacillus</taxon>
    </lineage>
</organism>
<dbReference type="Pfam" id="PF02348">
    <property type="entry name" value="CTP_transf_3"/>
    <property type="match status" value="1"/>
</dbReference>
<dbReference type="PANTHER" id="PTHR42866">
    <property type="entry name" value="3-DEOXY-MANNO-OCTULOSONATE CYTIDYLYLTRANSFERASE"/>
    <property type="match status" value="1"/>
</dbReference>
<sequence length="244" mass="28452">MKIVAIIQARMGSSRLPGKVLKKIKQKTILSHVLNRIAQSKNIDCIVVATTTQKIDDQIVSEVNKHGFNVYRGSEDNVLDRFYQTAVAYSADVIIRITSDCPLIDPEIIDKMVHFYIKNNYSLVTNAGSEMSKRTFPRGLDVEIFSMDVLKKAFHQAKLSYQKEHVTPFIYEKNNNIYYYTNKENLSQHRWTLDTEEDFQLIKKIYNEMYSGEHNFYMGDIVQLFNRNPELFNINAHIEQKKVK</sequence>
<dbReference type="Proteomes" id="UP000831782">
    <property type="component" value="Chromosome"/>
</dbReference>
<evidence type="ECO:0000313" key="2">
    <source>
        <dbReference type="Proteomes" id="UP000831782"/>
    </source>
</evidence>
<gene>
    <name evidence="1" type="ORF">MUN88_20030</name>
</gene>
<dbReference type="PANTHER" id="PTHR42866:SF1">
    <property type="entry name" value="SPORE COAT POLYSACCHARIDE BIOSYNTHESIS PROTEIN SPSF"/>
    <property type="match status" value="1"/>
</dbReference>
<dbReference type="SUPFAM" id="SSF53448">
    <property type="entry name" value="Nucleotide-diphospho-sugar transferases"/>
    <property type="match status" value="1"/>
</dbReference>
<protein>
    <submittedName>
        <fullName evidence="1">Glycosyltransferase family protein</fullName>
    </submittedName>
</protein>
<accession>A0ABY4EVN0</accession>
<dbReference type="Gene3D" id="3.90.550.10">
    <property type="entry name" value="Spore Coat Polysaccharide Biosynthesis Protein SpsA, Chain A"/>
    <property type="match status" value="1"/>
</dbReference>
<keyword evidence="2" id="KW-1185">Reference proteome</keyword>
<reference evidence="1 2" key="1">
    <citation type="submission" date="2022-04" db="EMBL/GenBank/DDBJ databases">
        <title>Gracilibacillus sp. isolated from saltern.</title>
        <authorList>
            <person name="Won M."/>
            <person name="Lee C.-M."/>
            <person name="Woen H.-Y."/>
            <person name="Kwon S.-W."/>
        </authorList>
    </citation>
    <scope>NUCLEOTIDE SEQUENCE [LARGE SCALE GENOMIC DNA]</scope>
    <source>
        <strain evidence="1 2">SSWR10-1</strain>
    </source>
</reference>
<dbReference type="CDD" id="cd02518">
    <property type="entry name" value="GT2_SpsF"/>
    <property type="match status" value="1"/>
</dbReference>
<dbReference type="RefSeq" id="WP_244718614.1">
    <property type="nucleotide sequence ID" value="NZ_CP095072.1"/>
</dbReference>
<dbReference type="EMBL" id="CP095072">
    <property type="protein sequence ID" value="UOQ48298.1"/>
    <property type="molecule type" value="Genomic_DNA"/>
</dbReference>